<dbReference type="SUPFAM" id="SSF55920">
    <property type="entry name" value="Creatinase/aminopeptidase"/>
    <property type="match status" value="1"/>
</dbReference>
<proteinExistence type="predicted"/>
<keyword evidence="5" id="KW-1185">Reference proteome</keyword>
<dbReference type="Gene3D" id="3.90.230.10">
    <property type="entry name" value="Creatinase/methionine aminopeptidase superfamily"/>
    <property type="match status" value="1"/>
</dbReference>
<dbReference type="InterPro" id="IPR000994">
    <property type="entry name" value="Pept_M24"/>
</dbReference>
<dbReference type="PANTHER" id="PTHR46112:SF2">
    <property type="entry name" value="XAA-PRO AMINOPEPTIDASE P-RELATED"/>
    <property type="match status" value="1"/>
</dbReference>
<evidence type="ECO:0000259" key="1">
    <source>
        <dbReference type="Pfam" id="PF00557"/>
    </source>
</evidence>
<dbReference type="Proteomes" id="UP000472839">
    <property type="component" value="Unassembled WGS sequence"/>
</dbReference>
<gene>
    <name evidence="4" type="ORF">GBG18_12700</name>
    <name evidence="3" type="ORF">GBG19_13260</name>
</gene>
<feature type="domain" description="Creatinase N-terminal" evidence="2">
    <location>
        <begin position="17"/>
        <end position="161"/>
    </location>
</feature>
<organism evidence="3 6">
    <name type="scientific">Poseidonibacter ostreae</name>
    <dbReference type="NCBI Taxonomy" id="2654171"/>
    <lineage>
        <taxon>Bacteria</taxon>
        <taxon>Pseudomonadati</taxon>
        <taxon>Campylobacterota</taxon>
        <taxon>Epsilonproteobacteria</taxon>
        <taxon>Campylobacterales</taxon>
        <taxon>Arcobacteraceae</taxon>
        <taxon>Poseidonibacter</taxon>
    </lineage>
</organism>
<dbReference type="Pfam" id="PF00557">
    <property type="entry name" value="Peptidase_M24"/>
    <property type="match status" value="1"/>
</dbReference>
<dbReference type="EMBL" id="WFKJ01000047">
    <property type="protein sequence ID" value="KAB7888609.1"/>
    <property type="molecule type" value="Genomic_DNA"/>
</dbReference>
<reference evidence="5 6" key="1">
    <citation type="submission" date="2019-10" db="EMBL/GenBank/DDBJ databases">
        <title>Poseidonibacter ostreae sp. nov., isolated from the gut of the Ostrea denselamellosa.</title>
        <authorList>
            <person name="Choi A."/>
        </authorList>
    </citation>
    <scope>NUCLEOTIDE SEQUENCE [LARGE SCALE GENOMIC DNA]</scope>
    <source>
        <strain evidence="3 6">SJOD-M-33</strain>
        <strain evidence="4 5">SJOD-M-5</strain>
    </source>
</reference>
<feature type="domain" description="Peptidase M24" evidence="1">
    <location>
        <begin position="168"/>
        <end position="370"/>
    </location>
</feature>
<evidence type="ECO:0000313" key="5">
    <source>
        <dbReference type="Proteomes" id="UP000461010"/>
    </source>
</evidence>
<dbReference type="CDD" id="cd01066">
    <property type="entry name" value="APP_MetAP"/>
    <property type="match status" value="1"/>
</dbReference>
<evidence type="ECO:0000313" key="6">
    <source>
        <dbReference type="Proteomes" id="UP000472839"/>
    </source>
</evidence>
<evidence type="ECO:0000259" key="2">
    <source>
        <dbReference type="Pfam" id="PF01321"/>
    </source>
</evidence>
<evidence type="ECO:0000313" key="3">
    <source>
        <dbReference type="EMBL" id="KAB7885956.1"/>
    </source>
</evidence>
<dbReference type="InterPro" id="IPR000587">
    <property type="entry name" value="Creatinase_N"/>
</dbReference>
<evidence type="ECO:0000313" key="4">
    <source>
        <dbReference type="EMBL" id="KAB7888609.1"/>
    </source>
</evidence>
<name>A0A6L4WPH6_9BACT</name>
<dbReference type="InterPro" id="IPR029149">
    <property type="entry name" value="Creatin/AminoP/Spt16_N"/>
</dbReference>
<dbReference type="Gene3D" id="3.40.350.10">
    <property type="entry name" value="Creatinase/prolidase N-terminal domain"/>
    <property type="match status" value="1"/>
</dbReference>
<dbReference type="Proteomes" id="UP000461010">
    <property type="component" value="Unassembled WGS sequence"/>
</dbReference>
<sequence>MLQVPRRGFLESEYENRLAKIQKLMFDEGIDAILLTTQVDIEYYTGFKSQFFQSPTRPWFVLIPLNNKPKAIIPVIGESGMRGTWIDDIQTWVSPNPEDEGISLLTISINSLMKKFKCLGIPQGHESTLRMPLSDYNKLLFNLKSIEIKDATNILRYVRYVKSPAEIEKIHYICQVASQGFEDLPSLLKVGESERANCQRFKNHLLTLGVDDFPYLISGSGQGGYGSIIMGPSERILGNGDIFIIDTGCVFDSYFCDFDRNYAFGFASDEAKKAYEVVFKATDAGFEACQVGNTTTDVFNAMNNVMQRGGALGNSVGRLGHGLGLQLTEWPSNTISDNTPLEEGVVLTLEPGMEYLGGKEMVHEENILITKDGPIWLSNRASQELPIL</sequence>
<comment type="caution">
    <text evidence="3">The sequence shown here is derived from an EMBL/GenBank/DDBJ whole genome shotgun (WGS) entry which is preliminary data.</text>
</comment>
<dbReference type="AlphaFoldDB" id="A0A6L4WPH6"/>
<dbReference type="InterPro" id="IPR036005">
    <property type="entry name" value="Creatinase/aminopeptidase-like"/>
</dbReference>
<dbReference type="SUPFAM" id="SSF53092">
    <property type="entry name" value="Creatinase/prolidase N-terminal domain"/>
    <property type="match status" value="1"/>
</dbReference>
<dbReference type="EMBL" id="WFKK01000049">
    <property type="protein sequence ID" value="KAB7885956.1"/>
    <property type="molecule type" value="Genomic_DNA"/>
</dbReference>
<dbReference type="Pfam" id="PF01321">
    <property type="entry name" value="Creatinase_N"/>
    <property type="match status" value="1"/>
</dbReference>
<dbReference type="RefSeq" id="WP_152191612.1">
    <property type="nucleotide sequence ID" value="NZ_WFKI01000036.1"/>
</dbReference>
<accession>A0A6L4WPH6</accession>
<dbReference type="InterPro" id="IPR050659">
    <property type="entry name" value="Peptidase_M24B"/>
</dbReference>
<dbReference type="PANTHER" id="PTHR46112">
    <property type="entry name" value="AMINOPEPTIDASE"/>
    <property type="match status" value="1"/>
</dbReference>
<protein>
    <submittedName>
        <fullName evidence="3">M24 family metallopeptidase</fullName>
    </submittedName>
</protein>